<protein>
    <submittedName>
        <fullName evidence="1">Uncharacterized protein</fullName>
    </submittedName>
</protein>
<organism evidence="1 2">
    <name type="scientific">Mortierella alpina</name>
    <name type="common">Oleaginous fungus</name>
    <name type="synonym">Mortierella renispora</name>
    <dbReference type="NCBI Taxonomy" id="64518"/>
    <lineage>
        <taxon>Eukaryota</taxon>
        <taxon>Fungi</taxon>
        <taxon>Fungi incertae sedis</taxon>
        <taxon>Mucoromycota</taxon>
        <taxon>Mortierellomycotina</taxon>
        <taxon>Mortierellomycetes</taxon>
        <taxon>Mortierellales</taxon>
        <taxon>Mortierellaceae</taxon>
        <taxon>Mortierella</taxon>
    </lineage>
</organism>
<gene>
    <name evidence="1" type="ORF">BGZ70_006443</name>
</gene>
<reference evidence="1" key="1">
    <citation type="journal article" date="2020" name="Fungal Divers.">
        <title>Resolving the Mortierellaceae phylogeny through synthesis of multi-gene phylogenetics and phylogenomics.</title>
        <authorList>
            <person name="Vandepol N."/>
            <person name="Liber J."/>
            <person name="Desiro A."/>
            <person name="Na H."/>
            <person name="Kennedy M."/>
            <person name="Barry K."/>
            <person name="Grigoriev I.V."/>
            <person name="Miller A.N."/>
            <person name="O'Donnell K."/>
            <person name="Stajich J.E."/>
            <person name="Bonito G."/>
        </authorList>
    </citation>
    <scope>NUCLEOTIDE SEQUENCE</scope>
    <source>
        <strain evidence="1">CK1249</strain>
    </source>
</reference>
<name>A0A9P6IN64_MORAP</name>
<comment type="caution">
    <text evidence="1">The sequence shown here is derived from an EMBL/GenBank/DDBJ whole genome shotgun (WGS) entry which is preliminary data.</text>
</comment>
<sequence>MLMRSLRWRLDYNVAELTIENEDTLDRKYAGYRRQMELGKLYMHGTDKMGRLIIETMEKFIVQTLEIGRLLIHPNEEACIIFDMSHFGFIGQVDIK</sequence>
<dbReference type="OrthoDB" id="75724at2759"/>
<dbReference type="SUPFAM" id="SSF52087">
    <property type="entry name" value="CRAL/TRIO domain"/>
    <property type="match status" value="1"/>
</dbReference>
<evidence type="ECO:0000313" key="1">
    <source>
        <dbReference type="EMBL" id="KAF9939556.1"/>
    </source>
</evidence>
<evidence type="ECO:0000313" key="2">
    <source>
        <dbReference type="Proteomes" id="UP000738359"/>
    </source>
</evidence>
<dbReference type="Gene3D" id="3.40.525.10">
    <property type="entry name" value="CRAL-TRIO lipid binding domain"/>
    <property type="match status" value="1"/>
</dbReference>
<dbReference type="InterPro" id="IPR052432">
    <property type="entry name" value="PITP/CRAL-TRIO"/>
</dbReference>
<keyword evidence="2" id="KW-1185">Reference proteome</keyword>
<dbReference type="PANTHER" id="PTHR46590:SF1">
    <property type="entry name" value="PHOSPHATIDYLINOSITOL TRANSFER PROTEIN CSR1"/>
    <property type="match status" value="1"/>
</dbReference>
<proteinExistence type="predicted"/>
<dbReference type="InterPro" id="IPR036865">
    <property type="entry name" value="CRAL-TRIO_dom_sf"/>
</dbReference>
<dbReference type="EMBL" id="JAAAHY010003615">
    <property type="protein sequence ID" value="KAF9939556.1"/>
    <property type="molecule type" value="Genomic_DNA"/>
</dbReference>
<dbReference type="Proteomes" id="UP000738359">
    <property type="component" value="Unassembled WGS sequence"/>
</dbReference>
<dbReference type="PANTHER" id="PTHR46590">
    <property type="entry name" value="PHOSPHATIDYLINOSITOL TRANSFER PROTEIN CSR1-RELATED"/>
    <property type="match status" value="1"/>
</dbReference>
<accession>A0A9P6IN64</accession>
<dbReference type="AlphaFoldDB" id="A0A9P6IN64"/>